<keyword evidence="6" id="KW-1185">Reference proteome</keyword>
<dbReference type="OrthoDB" id="9997102at2759"/>
<comment type="similarity">
    <text evidence="1">Belongs to the NmrA-type oxidoreductase family.</text>
</comment>
<dbReference type="InterPro" id="IPR036291">
    <property type="entry name" value="NAD(P)-bd_dom_sf"/>
</dbReference>
<dbReference type="PANTHER" id="PTHR42748">
    <property type="entry name" value="NITROGEN METABOLITE REPRESSION PROTEIN NMRA FAMILY MEMBER"/>
    <property type="match status" value="1"/>
</dbReference>
<evidence type="ECO:0000256" key="1">
    <source>
        <dbReference type="ARBA" id="ARBA00006328"/>
    </source>
</evidence>
<reference evidence="5 6" key="1">
    <citation type="submission" date="2014-11" db="EMBL/GenBank/DDBJ databases">
        <authorList>
            <person name="Zhu J."/>
            <person name="Qi W."/>
            <person name="Song R."/>
        </authorList>
    </citation>
    <scope>NUCLEOTIDE SEQUENCE [LARGE SCALE GENOMIC DNA]</scope>
</reference>
<evidence type="ECO:0000256" key="2">
    <source>
        <dbReference type="ARBA" id="ARBA00022857"/>
    </source>
</evidence>
<dbReference type="GO" id="GO:0051743">
    <property type="term" value="F:red chlorophyll catabolite reductase activity"/>
    <property type="evidence" value="ECO:0007669"/>
    <property type="project" value="InterPro"/>
</dbReference>
<feature type="domain" description="NmrA-like" evidence="4">
    <location>
        <begin position="363"/>
        <end position="609"/>
    </location>
</feature>
<dbReference type="Pfam" id="PF06405">
    <property type="entry name" value="RCC_reductase"/>
    <property type="match status" value="1"/>
</dbReference>
<dbReference type="InterPro" id="IPR008030">
    <property type="entry name" value="NmrA-like"/>
</dbReference>
<evidence type="ECO:0000313" key="5">
    <source>
        <dbReference type="EMBL" id="CEL98769.1"/>
    </source>
</evidence>
<evidence type="ECO:0000313" key="6">
    <source>
        <dbReference type="Proteomes" id="UP000041254"/>
    </source>
</evidence>
<evidence type="ECO:0000256" key="3">
    <source>
        <dbReference type="SAM" id="SignalP"/>
    </source>
</evidence>
<dbReference type="SUPFAM" id="SSF51735">
    <property type="entry name" value="NAD(P)-binding Rossmann-fold domains"/>
    <property type="match status" value="1"/>
</dbReference>
<gene>
    <name evidence="5" type="ORF">Vbra_2777</name>
</gene>
<organism evidence="5 6">
    <name type="scientific">Vitrella brassicaformis (strain CCMP3155)</name>
    <dbReference type="NCBI Taxonomy" id="1169540"/>
    <lineage>
        <taxon>Eukaryota</taxon>
        <taxon>Sar</taxon>
        <taxon>Alveolata</taxon>
        <taxon>Colpodellida</taxon>
        <taxon>Vitrellaceae</taxon>
        <taxon>Vitrella</taxon>
    </lineage>
</organism>
<dbReference type="VEuPathDB" id="CryptoDB:Vbra_2777"/>
<dbReference type="InterPro" id="IPR051164">
    <property type="entry name" value="NmrA-like_oxidored"/>
</dbReference>
<sequence>MVPPHLSLSLRTAFAMLLLTYASAFLTVLPAVSPSSTAPHQPLGKPSSSLPRNAMPALFLSRRRDKETAASSVAVPESVDHHRAAVPKWEVLDEYDEASKKDNTKMFEEMIAMRDKLFYKIQKELGLTEDKTFTDLKEIKGEGDARLGEILNYRGDKIEWGVRSWIGRPAEAFHNIHLTMWCNEKTHAPHLGLVFAAVPKPFIYLDVVPRYDQAISPDYLWEVQQGINDACIGARRNQQDFIPFVSNDNYMRACQSSSSVCASFDNFDEYKRKAFPLAEQYVDYWIRMVKQAKPVASPNERAKLRSRDKLFRKYVIDRDPGNQFADRFLGRGKTDRYLLAMKGELPTALDASTAAANAVKTGGVLFVGCTGRTGRQVLLGAIDSGLTPITILTRSVDRPAVKELMEDPLLKPHINFVEADLDRPDTVEKALEGIQYVYLHATSPDLTIPPPEEITRAETLIAAAKKKDARHIVFNSHACTDHNPFKIDHITQKAAIEEVVKNSGIPFTILRPTLFMEELWKDYTRKAVMKKKVFPFALSDDTKLQLVSCRDMGVEAAKALLRPESSLDKTVDIAGDELTMSEVASAFGESMGEDVRYKHTKLYKLIARLLNRNLYNFIRFYEGEPYRAAIQQLTNERADGGFPELWSFSKFLAQTQWADKNRSLKNL</sequence>
<accession>A0A0G4ENT9</accession>
<dbReference type="Proteomes" id="UP000041254">
    <property type="component" value="Unassembled WGS sequence"/>
</dbReference>
<dbReference type="STRING" id="1169540.A0A0G4ENT9"/>
<feature type="signal peptide" evidence="3">
    <location>
        <begin position="1"/>
        <end position="24"/>
    </location>
</feature>
<feature type="chain" id="PRO_5005187612" description="NmrA-like domain-containing protein" evidence="3">
    <location>
        <begin position="25"/>
        <end position="667"/>
    </location>
</feature>
<keyword evidence="3" id="KW-0732">Signal</keyword>
<dbReference type="Pfam" id="PF05368">
    <property type="entry name" value="NmrA"/>
    <property type="match status" value="1"/>
</dbReference>
<dbReference type="AlphaFoldDB" id="A0A0G4ENT9"/>
<dbReference type="InterPro" id="IPR009439">
    <property type="entry name" value="RCC_reductase"/>
</dbReference>
<evidence type="ECO:0000259" key="4">
    <source>
        <dbReference type="Pfam" id="PF05368"/>
    </source>
</evidence>
<keyword evidence="2" id="KW-0521">NADP</keyword>
<dbReference type="PANTHER" id="PTHR42748:SF32">
    <property type="entry name" value="NMRA-LIKE DOMAIN-CONTAINING PROTEIN"/>
    <property type="match status" value="1"/>
</dbReference>
<dbReference type="Gene3D" id="3.40.1500.20">
    <property type="match status" value="1"/>
</dbReference>
<proteinExistence type="inferred from homology"/>
<name>A0A0G4ENT9_VITBC</name>
<protein>
    <recommendedName>
        <fullName evidence="4">NmrA-like domain-containing protein</fullName>
    </recommendedName>
</protein>
<dbReference type="InParanoid" id="A0A0G4ENT9"/>
<dbReference type="Gene3D" id="3.40.50.720">
    <property type="entry name" value="NAD(P)-binding Rossmann-like Domain"/>
    <property type="match status" value="1"/>
</dbReference>
<dbReference type="EMBL" id="CDMY01000275">
    <property type="protein sequence ID" value="CEL98769.1"/>
    <property type="molecule type" value="Genomic_DNA"/>
</dbReference>